<feature type="chain" id="PRO_5040348850" description="DUF7908 domain-containing protein" evidence="2">
    <location>
        <begin position="21"/>
        <end position="500"/>
    </location>
</feature>
<feature type="signal peptide" evidence="2">
    <location>
        <begin position="1"/>
        <end position="20"/>
    </location>
</feature>
<evidence type="ECO:0000256" key="2">
    <source>
        <dbReference type="SAM" id="SignalP"/>
    </source>
</evidence>
<feature type="region of interest" description="Disordered" evidence="1">
    <location>
        <begin position="422"/>
        <end position="448"/>
    </location>
</feature>
<keyword evidence="2" id="KW-0732">Signal</keyword>
<keyword evidence="5" id="KW-1185">Reference proteome</keyword>
<proteinExistence type="predicted"/>
<reference evidence="4" key="1">
    <citation type="submission" date="2021-04" db="EMBL/GenBank/DDBJ databases">
        <title>Draft genome of Fusarium avenaceum strain F156N33, isolated from an atmospheric sample in Virginia.</title>
        <authorList>
            <person name="Yang S."/>
            <person name="Vinatzer B.A."/>
            <person name="Coleman J."/>
        </authorList>
    </citation>
    <scope>NUCLEOTIDE SEQUENCE</scope>
    <source>
        <strain evidence="4">F156N33</strain>
    </source>
</reference>
<name>A0A9P7GYE7_9HYPO</name>
<organism evidence="4 5">
    <name type="scientific">Fusarium avenaceum</name>
    <dbReference type="NCBI Taxonomy" id="40199"/>
    <lineage>
        <taxon>Eukaryota</taxon>
        <taxon>Fungi</taxon>
        <taxon>Dikarya</taxon>
        <taxon>Ascomycota</taxon>
        <taxon>Pezizomycotina</taxon>
        <taxon>Sordariomycetes</taxon>
        <taxon>Hypocreomycetidae</taxon>
        <taxon>Hypocreales</taxon>
        <taxon>Nectriaceae</taxon>
        <taxon>Fusarium</taxon>
        <taxon>Fusarium tricinctum species complex</taxon>
    </lineage>
</organism>
<dbReference type="AlphaFoldDB" id="A0A9P7GYE7"/>
<gene>
    <name evidence="4" type="ORF">KAF25_000311</name>
</gene>
<dbReference type="Pfam" id="PF25485">
    <property type="entry name" value="DUF7908"/>
    <property type="match status" value="1"/>
</dbReference>
<comment type="caution">
    <text evidence="4">The sequence shown here is derived from an EMBL/GenBank/DDBJ whole genome shotgun (WGS) entry which is preliminary data.</text>
</comment>
<evidence type="ECO:0000313" key="5">
    <source>
        <dbReference type="Proteomes" id="UP000782241"/>
    </source>
</evidence>
<evidence type="ECO:0000313" key="4">
    <source>
        <dbReference type="EMBL" id="KAG5659109.1"/>
    </source>
</evidence>
<feature type="domain" description="DUF7908" evidence="3">
    <location>
        <begin position="129"/>
        <end position="246"/>
    </location>
</feature>
<evidence type="ECO:0000259" key="3">
    <source>
        <dbReference type="Pfam" id="PF25485"/>
    </source>
</evidence>
<protein>
    <recommendedName>
        <fullName evidence="3">DUF7908 domain-containing protein</fullName>
    </recommendedName>
</protein>
<dbReference type="Proteomes" id="UP000782241">
    <property type="component" value="Unassembled WGS sequence"/>
</dbReference>
<evidence type="ECO:0000256" key="1">
    <source>
        <dbReference type="SAM" id="MobiDB-lite"/>
    </source>
</evidence>
<sequence>MINLRLLFLLLGSLAPLTGASKDLEQMPESWCITYLSTYLIPISVAPSSPGESTLSDLETSVGLETSFSLDRSLSQLDPEPTSSTLSFVPSRDETSLLATVDMTSAPPSATTDTSTDGELVILRVVTDVPENERLRRRDIGGFIGSQSGICDNADIFTLLDGQLLAGGNPVYYNGEGFKVLRAQGRTPSGAITRTFTRDGNKLRFQSSRFPTGEAGFCQTPSDGQVYITFSSEPAGCIPVTILVVSSEQCQDESGVVSTTAASKSHQFVSTSFLGSVITTTSSSGQGPPTMSTRPDDVITTRSVIPAPIPSSSFMWSNISSSSQSPPKTQRSSSFIPFSTFPSISESSTLAGVVVTTSSQVEATEVSTAETAESTNKSSTQIVELTSITKDITTSTFQTTTLANGQTTTESAEGETIINTTTEGSTTDIPTTTAEESTTKVPTTSSEESTLEILTTTLSSALDLTTETTTAAATTTTAEAAPQIGQFGIQGWTSGIKGQC</sequence>
<dbReference type="EMBL" id="JAGPUO010000012">
    <property type="protein sequence ID" value="KAG5659109.1"/>
    <property type="molecule type" value="Genomic_DNA"/>
</dbReference>
<dbReference type="InterPro" id="IPR057230">
    <property type="entry name" value="DUF7908"/>
</dbReference>
<feature type="compositionally biased region" description="Polar residues" evidence="1">
    <location>
        <begin position="428"/>
        <end position="442"/>
    </location>
</feature>
<accession>A0A9P7GYE7</accession>